<name>A0A369NCM2_EGGLN</name>
<evidence type="ECO:0000313" key="1">
    <source>
        <dbReference type="EMBL" id="RDB87237.1"/>
    </source>
</evidence>
<dbReference type="Proteomes" id="UP000253857">
    <property type="component" value="Unassembled WGS sequence"/>
</dbReference>
<sequence length="273" mass="28763">MDDEKFDLNSRIWVWFNSVLSYDNIIAHDFLNEIDGCATFADVIIGLADRCPLSDFLGDTLIGSSSLLSKIADLCDVDLDTALGLWEYASGEDIDQFDKEGILHMIDAAKKAEGIEPYVSQAGPNGGVDDGEDLRAGGPVSEGDPWRDGMVAQVAGLMEQVVDLDAKAAAGADTVLAELFEPLANNSTDAAIELFGVYSRSDASGRSAIAEVFHALTGETFDSFLMEASRTCEETLEAYRGNSLPGPDAMAAAAKKAAGAKVSAGVDGGGKHI</sequence>
<dbReference type="AlphaFoldDB" id="A0A369NCM2"/>
<dbReference type="RefSeq" id="WP_035585848.1">
    <property type="nucleotide sequence ID" value="NZ_JADMOT010000002.1"/>
</dbReference>
<gene>
    <name evidence="1" type="ORF">C1871_05210</name>
</gene>
<accession>A0A369NCM2</accession>
<dbReference type="EMBL" id="PPTY01000005">
    <property type="protein sequence ID" value="RDB87237.1"/>
    <property type="molecule type" value="Genomic_DNA"/>
</dbReference>
<protein>
    <submittedName>
        <fullName evidence="1">Uncharacterized protein</fullName>
    </submittedName>
</protein>
<evidence type="ECO:0000313" key="2">
    <source>
        <dbReference type="Proteomes" id="UP000253857"/>
    </source>
</evidence>
<organism evidence="1 2">
    <name type="scientific">Eggerthella lenta</name>
    <name type="common">Eubacterium lentum</name>
    <dbReference type="NCBI Taxonomy" id="84112"/>
    <lineage>
        <taxon>Bacteria</taxon>
        <taxon>Bacillati</taxon>
        <taxon>Actinomycetota</taxon>
        <taxon>Coriobacteriia</taxon>
        <taxon>Eggerthellales</taxon>
        <taxon>Eggerthellaceae</taxon>
        <taxon>Eggerthella</taxon>
    </lineage>
</organism>
<proteinExistence type="predicted"/>
<reference evidence="1 2" key="1">
    <citation type="journal article" date="2018" name="Elife">
        <title>Discovery and characterization of a prevalent human gut bacterial enzyme sufficient for the inactivation of a family of plant toxins.</title>
        <authorList>
            <person name="Koppel N."/>
            <person name="Bisanz J.E."/>
            <person name="Pandelia M.E."/>
            <person name="Turnbaugh P.J."/>
            <person name="Balskus E.P."/>
        </authorList>
    </citation>
    <scope>NUCLEOTIDE SEQUENCE [LARGE SCALE GENOMIC DNA]</scope>
    <source>
        <strain evidence="1 2">FAA1-1-60AUCSF</strain>
    </source>
</reference>
<comment type="caution">
    <text evidence="1">The sequence shown here is derived from an EMBL/GenBank/DDBJ whole genome shotgun (WGS) entry which is preliminary data.</text>
</comment>